<name>A0A6P5AFI9_BRABE</name>
<evidence type="ECO:0000313" key="4">
    <source>
        <dbReference type="RefSeq" id="XP_019645104.1"/>
    </source>
</evidence>
<evidence type="ECO:0000256" key="1">
    <source>
        <dbReference type="SAM" id="MobiDB-lite"/>
    </source>
</evidence>
<dbReference type="SUPFAM" id="SSF63748">
    <property type="entry name" value="Tudor/PWWP/MBT"/>
    <property type="match status" value="1"/>
</dbReference>
<proteinExistence type="predicted"/>
<gene>
    <name evidence="4" type="primary">LOC109485873</name>
</gene>
<feature type="region of interest" description="Disordered" evidence="1">
    <location>
        <begin position="214"/>
        <end position="235"/>
    </location>
</feature>
<dbReference type="KEGG" id="bbel:109485873"/>
<dbReference type="GeneID" id="109485873"/>
<keyword evidence="3" id="KW-1185">Reference proteome</keyword>
<dbReference type="Proteomes" id="UP000515135">
    <property type="component" value="Unplaced"/>
</dbReference>
<organism evidence="3 4">
    <name type="scientific">Branchiostoma belcheri</name>
    <name type="common">Amphioxus</name>
    <dbReference type="NCBI Taxonomy" id="7741"/>
    <lineage>
        <taxon>Eukaryota</taxon>
        <taxon>Metazoa</taxon>
        <taxon>Chordata</taxon>
        <taxon>Cephalochordata</taxon>
        <taxon>Leptocardii</taxon>
        <taxon>Amphioxiformes</taxon>
        <taxon>Branchiostomatidae</taxon>
        <taxon>Branchiostoma</taxon>
    </lineage>
</organism>
<dbReference type="InterPro" id="IPR000313">
    <property type="entry name" value="PWWP_dom"/>
</dbReference>
<accession>A0A6P5AFI9</accession>
<evidence type="ECO:0000259" key="2">
    <source>
        <dbReference type="PROSITE" id="PS50812"/>
    </source>
</evidence>
<evidence type="ECO:0000313" key="3">
    <source>
        <dbReference type="Proteomes" id="UP000515135"/>
    </source>
</evidence>
<feature type="compositionally biased region" description="Polar residues" evidence="1">
    <location>
        <begin position="224"/>
        <end position="233"/>
    </location>
</feature>
<dbReference type="PROSITE" id="PS50812">
    <property type="entry name" value="PWWP"/>
    <property type="match status" value="1"/>
</dbReference>
<protein>
    <submittedName>
        <fullName evidence="4">Uncharacterized protein LOC109485873</fullName>
    </submittedName>
</protein>
<dbReference type="Gene3D" id="2.30.30.140">
    <property type="match status" value="1"/>
</dbReference>
<sequence>MSFSAKTEQQGPIPVKWRRVDRLNKATQMSGFTSGGLVWAQDAGKTLWWPARIVSTVNGASALWVRWYGSGLYSKVKAKRARPFTKFQTLHDRSAYLSIPLYRRAVNEIFKDAETEATHPPLPRAYKTSMHDTWGAPKYGTVDEFASPASYYPVDWRGLQMQQFSPYVMAAPNLGRDRIYLPSRDRSQTMADQSDWYPYDTLASRPPRRQFAEMPFGDQERGYGSQSSRQGQPREQLDENAFEATIDFTSFKAGSGVSQTDRASESSDEVFQDNLDMDEIYFNDDFWEQFPDGPMGQSEA</sequence>
<feature type="domain" description="PWWP" evidence="2">
    <location>
        <begin position="34"/>
        <end position="87"/>
    </location>
</feature>
<dbReference type="RefSeq" id="XP_019645104.1">
    <property type="nucleotide sequence ID" value="XM_019789545.1"/>
</dbReference>
<reference evidence="4" key="1">
    <citation type="submission" date="2025-08" db="UniProtKB">
        <authorList>
            <consortium name="RefSeq"/>
        </authorList>
    </citation>
    <scope>IDENTIFICATION</scope>
    <source>
        <tissue evidence="4">Gonad</tissue>
    </source>
</reference>
<dbReference type="AlphaFoldDB" id="A0A6P5AFI9"/>